<feature type="chain" id="PRO_5039197801" evidence="1">
    <location>
        <begin position="25"/>
        <end position="310"/>
    </location>
</feature>
<comment type="caution">
    <text evidence="2">The sequence shown here is derived from an EMBL/GenBank/DDBJ whole genome shotgun (WGS) entry which is preliminary data.</text>
</comment>
<dbReference type="AlphaFoldDB" id="A0A9D1VCN5"/>
<dbReference type="Proteomes" id="UP000823964">
    <property type="component" value="Unassembled WGS sequence"/>
</dbReference>
<evidence type="ECO:0000313" key="2">
    <source>
        <dbReference type="EMBL" id="HIX20638.1"/>
    </source>
</evidence>
<protein>
    <submittedName>
        <fullName evidence="2">Uncharacterized protein</fullName>
    </submittedName>
</protein>
<accession>A0A9D1VCN5</accession>
<reference evidence="2" key="1">
    <citation type="journal article" date="2021" name="PeerJ">
        <title>Extensive microbial diversity within the chicken gut microbiome revealed by metagenomics and culture.</title>
        <authorList>
            <person name="Gilroy R."/>
            <person name="Ravi A."/>
            <person name="Getino M."/>
            <person name="Pursley I."/>
            <person name="Horton D.L."/>
            <person name="Alikhan N.F."/>
            <person name="Baker D."/>
            <person name="Gharbi K."/>
            <person name="Hall N."/>
            <person name="Watson M."/>
            <person name="Adriaenssens E.M."/>
            <person name="Foster-Nyarko E."/>
            <person name="Jarju S."/>
            <person name="Secka A."/>
            <person name="Antonio M."/>
            <person name="Oren A."/>
            <person name="Chaudhuri R.R."/>
            <person name="La Ragione R."/>
            <person name="Hildebrand F."/>
            <person name="Pallen M.J."/>
        </authorList>
    </citation>
    <scope>NUCLEOTIDE SEQUENCE</scope>
    <source>
        <strain evidence="2">14975</strain>
    </source>
</reference>
<gene>
    <name evidence="2" type="ORF">H9862_08580</name>
</gene>
<evidence type="ECO:0000313" key="3">
    <source>
        <dbReference type="Proteomes" id="UP000823964"/>
    </source>
</evidence>
<dbReference type="EMBL" id="DXFQ01000161">
    <property type="protein sequence ID" value="HIX20638.1"/>
    <property type="molecule type" value="Genomic_DNA"/>
</dbReference>
<sequence>MKKRLSLIRVGALAVLTAAPVGFAQQDVDPDEVLTDTLEDVSPDLTEQDEERLPGEVPAMFRDDAMLDESHSNQELGINVYTAPSISKIFAQLDHLPSIPEDYVLRKRPEKLSTDAGSLALEMGFLLADGFIAVRSGHMNDIKPIALDLSRYGKAMGVGEKMNVHSASLLENAEKGNLEKFKEILSATQNDVNAELMDLRDPDLAHLIALGGWVRALEASTAAIDARFDAEQAAVIFYPDAPEYFSEILEGLSPVTAQKLKVAQMREQLALLAEQMRLKPGESPTPERIKAINETAARLATLSVGPGYEH</sequence>
<organism evidence="2 3">
    <name type="scientific">Candidatus Akkermansia intestinigallinarum</name>
    <dbReference type="NCBI Taxonomy" id="2838431"/>
    <lineage>
        <taxon>Bacteria</taxon>
        <taxon>Pseudomonadati</taxon>
        <taxon>Verrucomicrobiota</taxon>
        <taxon>Verrucomicrobiia</taxon>
        <taxon>Verrucomicrobiales</taxon>
        <taxon>Akkermansiaceae</taxon>
        <taxon>Akkermansia</taxon>
    </lineage>
</organism>
<keyword evidence="1" id="KW-0732">Signal</keyword>
<feature type="signal peptide" evidence="1">
    <location>
        <begin position="1"/>
        <end position="24"/>
    </location>
</feature>
<reference evidence="2" key="2">
    <citation type="submission" date="2021-04" db="EMBL/GenBank/DDBJ databases">
        <authorList>
            <person name="Gilroy R."/>
        </authorList>
    </citation>
    <scope>NUCLEOTIDE SEQUENCE</scope>
    <source>
        <strain evidence="2">14975</strain>
    </source>
</reference>
<name>A0A9D1VCN5_9BACT</name>
<evidence type="ECO:0000256" key="1">
    <source>
        <dbReference type="SAM" id="SignalP"/>
    </source>
</evidence>
<proteinExistence type="predicted"/>